<keyword evidence="4" id="KW-1185">Reference proteome</keyword>
<name>A0ABX0U5L6_9SPHN</name>
<dbReference type="PANTHER" id="PTHR44757">
    <property type="entry name" value="DIGUANYLATE CYCLASE DGCP"/>
    <property type="match status" value="1"/>
</dbReference>
<dbReference type="PANTHER" id="PTHR44757:SF2">
    <property type="entry name" value="BIOFILM ARCHITECTURE MAINTENANCE PROTEIN MBAA"/>
    <property type="match status" value="1"/>
</dbReference>
<protein>
    <submittedName>
        <fullName evidence="3">Diguanylate cyclase (GGDEF)-like protein</fullName>
    </submittedName>
</protein>
<dbReference type="Gene3D" id="3.30.450.20">
    <property type="entry name" value="PAS domain"/>
    <property type="match status" value="1"/>
</dbReference>
<dbReference type="InterPro" id="IPR052155">
    <property type="entry name" value="Biofilm_reg_signaling"/>
</dbReference>
<evidence type="ECO:0000259" key="1">
    <source>
        <dbReference type="PROSITE" id="PS50113"/>
    </source>
</evidence>
<dbReference type="PROSITE" id="PS50887">
    <property type="entry name" value="GGDEF"/>
    <property type="match status" value="1"/>
</dbReference>
<dbReference type="Proteomes" id="UP000788153">
    <property type="component" value="Unassembled WGS sequence"/>
</dbReference>
<dbReference type="Pfam" id="PF00990">
    <property type="entry name" value="GGDEF"/>
    <property type="match status" value="1"/>
</dbReference>
<sequence>MAAGQVSQQSYYAAPPVASPPAFVEEVAPHRLGSLHARAAALSGIGAWECDLATQRLTWTPEVYDLFALPVGQPIERGATVEMYTKESRRALERLRADSVANRRGFTLDAEIVGADHRRRWMRIVAGTTLRDGRVTSLYGTKQDITDERRRWEALRRLSDEDALTGLANRRGFQSAFLDRNFERPEDGGATLILFDVDGFKRINDDWGHAAGDACLRQVAIRLARGFADAHIVARIGGDEFAVVLPNRMSAQTVQRTIMRQLAHIAAPILWDDVLLEIGASAGVAMTGGGDTPNMVFAAADAALYDVKRCGGNGVRCAPRPD</sequence>
<organism evidence="3 4">
    <name type="scientific">Sphingomonas japonica</name>
    <dbReference type="NCBI Taxonomy" id="511662"/>
    <lineage>
        <taxon>Bacteria</taxon>
        <taxon>Pseudomonadati</taxon>
        <taxon>Pseudomonadota</taxon>
        <taxon>Alphaproteobacteria</taxon>
        <taxon>Sphingomonadales</taxon>
        <taxon>Sphingomonadaceae</taxon>
        <taxon>Sphingomonas</taxon>
    </lineage>
</organism>
<dbReference type="SUPFAM" id="SSF55073">
    <property type="entry name" value="Nucleotide cyclase"/>
    <property type="match status" value="1"/>
</dbReference>
<evidence type="ECO:0000313" key="4">
    <source>
        <dbReference type="Proteomes" id="UP000788153"/>
    </source>
</evidence>
<dbReference type="InterPro" id="IPR000160">
    <property type="entry name" value="GGDEF_dom"/>
</dbReference>
<dbReference type="InterPro" id="IPR035965">
    <property type="entry name" value="PAS-like_dom_sf"/>
</dbReference>
<dbReference type="CDD" id="cd01949">
    <property type="entry name" value="GGDEF"/>
    <property type="match status" value="1"/>
</dbReference>
<gene>
    <name evidence="3" type="ORF">FHT01_002686</name>
</gene>
<dbReference type="InterPro" id="IPR029787">
    <property type="entry name" value="Nucleotide_cyclase"/>
</dbReference>
<dbReference type="NCBIfam" id="TIGR00254">
    <property type="entry name" value="GGDEF"/>
    <property type="match status" value="1"/>
</dbReference>
<dbReference type="Gene3D" id="3.30.70.270">
    <property type="match status" value="1"/>
</dbReference>
<dbReference type="PROSITE" id="PS50113">
    <property type="entry name" value="PAC"/>
    <property type="match status" value="1"/>
</dbReference>
<proteinExistence type="predicted"/>
<dbReference type="SMART" id="SM00267">
    <property type="entry name" value="GGDEF"/>
    <property type="match status" value="1"/>
</dbReference>
<reference evidence="3 4" key="1">
    <citation type="submission" date="2020-03" db="EMBL/GenBank/DDBJ databases">
        <title>Genomic Encyclopedia of Type Strains, Phase IV (KMG-IV): sequencing the most valuable type-strain genomes for metagenomic binning, comparative biology and taxonomic classification.</title>
        <authorList>
            <person name="Goeker M."/>
        </authorList>
    </citation>
    <scope>NUCLEOTIDE SEQUENCE [LARGE SCALE GENOMIC DNA]</scope>
    <source>
        <strain evidence="3 4">DSM 22753</strain>
    </source>
</reference>
<accession>A0ABX0U5L6</accession>
<evidence type="ECO:0000259" key="2">
    <source>
        <dbReference type="PROSITE" id="PS50887"/>
    </source>
</evidence>
<dbReference type="EMBL" id="JAASQP010000001">
    <property type="protein sequence ID" value="NIJ25144.1"/>
    <property type="molecule type" value="Genomic_DNA"/>
</dbReference>
<evidence type="ECO:0000313" key="3">
    <source>
        <dbReference type="EMBL" id="NIJ25144.1"/>
    </source>
</evidence>
<feature type="domain" description="PAC" evidence="1">
    <location>
        <begin position="106"/>
        <end position="157"/>
    </location>
</feature>
<dbReference type="InterPro" id="IPR000700">
    <property type="entry name" value="PAS-assoc_C"/>
</dbReference>
<dbReference type="SUPFAM" id="SSF55785">
    <property type="entry name" value="PYP-like sensor domain (PAS domain)"/>
    <property type="match status" value="1"/>
</dbReference>
<feature type="domain" description="GGDEF" evidence="2">
    <location>
        <begin position="188"/>
        <end position="320"/>
    </location>
</feature>
<comment type="caution">
    <text evidence="3">The sequence shown here is derived from an EMBL/GenBank/DDBJ whole genome shotgun (WGS) entry which is preliminary data.</text>
</comment>
<dbReference type="InterPro" id="IPR043128">
    <property type="entry name" value="Rev_trsase/Diguanyl_cyclase"/>
</dbReference>
<dbReference type="RefSeq" id="WP_140047603.1">
    <property type="nucleotide sequence ID" value="NZ_BAAAEV010000001.1"/>
</dbReference>